<evidence type="ECO:0000313" key="1">
    <source>
        <dbReference type="EMBL" id="OAY39454.1"/>
    </source>
</evidence>
<reference evidence="1" key="1">
    <citation type="submission" date="2016-02" db="EMBL/GenBank/DDBJ databases">
        <title>WGS assembly of Manihot esculenta.</title>
        <authorList>
            <person name="Bredeson J.V."/>
            <person name="Prochnik S.E."/>
            <person name="Lyons J.B."/>
            <person name="Schmutz J."/>
            <person name="Grimwood J."/>
            <person name="Vrebalov J."/>
            <person name="Bart R.S."/>
            <person name="Amuge T."/>
            <person name="Ferguson M.E."/>
            <person name="Green R."/>
            <person name="Putnam N."/>
            <person name="Stites J."/>
            <person name="Rounsley S."/>
            <person name="Rokhsar D.S."/>
        </authorList>
    </citation>
    <scope>NUCLEOTIDE SEQUENCE [LARGE SCALE GENOMIC DNA]</scope>
    <source>
        <tissue evidence="1">Leaf</tissue>
    </source>
</reference>
<organism evidence="1">
    <name type="scientific">Manihot esculenta</name>
    <name type="common">Cassava</name>
    <name type="synonym">Jatropha manihot</name>
    <dbReference type="NCBI Taxonomy" id="3983"/>
    <lineage>
        <taxon>Eukaryota</taxon>
        <taxon>Viridiplantae</taxon>
        <taxon>Streptophyta</taxon>
        <taxon>Embryophyta</taxon>
        <taxon>Tracheophyta</taxon>
        <taxon>Spermatophyta</taxon>
        <taxon>Magnoliopsida</taxon>
        <taxon>eudicotyledons</taxon>
        <taxon>Gunneridae</taxon>
        <taxon>Pentapetalae</taxon>
        <taxon>rosids</taxon>
        <taxon>fabids</taxon>
        <taxon>Malpighiales</taxon>
        <taxon>Euphorbiaceae</taxon>
        <taxon>Crotonoideae</taxon>
        <taxon>Manihoteae</taxon>
        <taxon>Manihot</taxon>
    </lineage>
</organism>
<gene>
    <name evidence="1" type="ORF">MANES_10G096100</name>
</gene>
<name>A0A2C9V646_MANES</name>
<dbReference type="AlphaFoldDB" id="A0A2C9V646"/>
<protein>
    <submittedName>
        <fullName evidence="1">Uncharacterized protein</fullName>
    </submittedName>
</protein>
<dbReference type="EMBL" id="CM004396">
    <property type="protein sequence ID" value="OAY39454.1"/>
    <property type="molecule type" value="Genomic_DNA"/>
</dbReference>
<proteinExistence type="predicted"/>
<sequence length="33" mass="3943">MDRASDPWLRQNSYLRLQFSSPNAYINHPHQEA</sequence>
<accession>A0A2C9V646</accession>